<dbReference type="AlphaFoldDB" id="A0A258HKV2"/>
<name>A0A258HKV2_9CAUL</name>
<gene>
    <name evidence="2" type="ORF">B7Y86_09255</name>
</gene>
<evidence type="ECO:0000313" key="3">
    <source>
        <dbReference type="Proteomes" id="UP000216147"/>
    </source>
</evidence>
<feature type="compositionally biased region" description="Basic and acidic residues" evidence="1">
    <location>
        <begin position="193"/>
        <end position="206"/>
    </location>
</feature>
<evidence type="ECO:0000256" key="1">
    <source>
        <dbReference type="SAM" id="MobiDB-lite"/>
    </source>
</evidence>
<reference evidence="2 3" key="1">
    <citation type="submission" date="2017-03" db="EMBL/GenBank/DDBJ databases">
        <title>Lifting the veil on microbial sulfur biogeochemistry in mining wastewaters.</title>
        <authorList>
            <person name="Kantor R.S."/>
            <person name="Colenbrander Nelson T."/>
            <person name="Marshall S."/>
            <person name="Bennett D."/>
            <person name="Apte S."/>
            <person name="Camacho D."/>
            <person name="Thomas B.C."/>
            <person name="Warren L.A."/>
            <person name="Banfield J.F."/>
        </authorList>
    </citation>
    <scope>NUCLEOTIDE SEQUENCE [LARGE SCALE GENOMIC DNA]</scope>
    <source>
        <strain evidence="2">32-68-21</strain>
    </source>
</reference>
<protein>
    <submittedName>
        <fullName evidence="2">Uncharacterized protein</fullName>
    </submittedName>
</protein>
<dbReference type="Proteomes" id="UP000216147">
    <property type="component" value="Unassembled WGS sequence"/>
</dbReference>
<proteinExistence type="predicted"/>
<dbReference type="EMBL" id="NCEQ01000007">
    <property type="protein sequence ID" value="OYX56923.1"/>
    <property type="molecule type" value="Genomic_DNA"/>
</dbReference>
<feature type="region of interest" description="Disordered" evidence="1">
    <location>
        <begin position="155"/>
        <end position="206"/>
    </location>
</feature>
<comment type="caution">
    <text evidence="2">The sequence shown here is derived from an EMBL/GenBank/DDBJ whole genome shotgun (WGS) entry which is preliminary data.</text>
</comment>
<organism evidence="2 3">
    <name type="scientific">Brevundimonas subvibrioides</name>
    <dbReference type="NCBI Taxonomy" id="74313"/>
    <lineage>
        <taxon>Bacteria</taxon>
        <taxon>Pseudomonadati</taxon>
        <taxon>Pseudomonadota</taxon>
        <taxon>Alphaproteobacteria</taxon>
        <taxon>Caulobacterales</taxon>
        <taxon>Caulobacteraceae</taxon>
        <taxon>Brevundimonas</taxon>
    </lineage>
</organism>
<accession>A0A258HKV2</accession>
<sequence>MTSDTQLNPADLDGLGGDYWDHARREYLSGVTATTVCQRYGISLSSFRMHARVGGWRRMDQPASEVPPEPGEYHPDDTVSFADLAEQAFLNIRRALGTGRAAEASTWMRVYDKLADRARSQVMADLPDIAPPRLESNREPLRLVAAEDANINNLNAVPDNPEISPQEMDSLHPVFSESNPPSDFLLPVGEGGSRSETDEGRISQSA</sequence>
<evidence type="ECO:0000313" key="2">
    <source>
        <dbReference type="EMBL" id="OYX56923.1"/>
    </source>
</evidence>